<sequence length="65" mass="7617">MEKGLCVDSVSRADHWMVACCLDYRMAYSQVVKDKDREGWKVVDYLLEGGSLLLWHRDECHWEPG</sequence>
<evidence type="ECO:0000313" key="1">
    <source>
        <dbReference type="EMBL" id="GCE16330.1"/>
    </source>
</evidence>
<organism evidence="1 2">
    <name type="scientific">Dictyobacter kobayashii</name>
    <dbReference type="NCBI Taxonomy" id="2014872"/>
    <lineage>
        <taxon>Bacteria</taxon>
        <taxon>Bacillati</taxon>
        <taxon>Chloroflexota</taxon>
        <taxon>Ktedonobacteria</taxon>
        <taxon>Ktedonobacterales</taxon>
        <taxon>Dictyobacteraceae</taxon>
        <taxon>Dictyobacter</taxon>
    </lineage>
</organism>
<accession>A0A402AB35</accession>
<name>A0A402AB35_9CHLR</name>
<reference evidence="2" key="1">
    <citation type="submission" date="2018-12" db="EMBL/GenBank/DDBJ databases">
        <title>Tengunoibacter tsumagoiensis gen. nov., sp. nov., Dictyobacter kobayashii sp. nov., D. alpinus sp. nov., and D. joshuensis sp. nov. and description of Dictyobacteraceae fam. nov. within the order Ktedonobacterales isolated from Tengu-no-mugimeshi.</title>
        <authorList>
            <person name="Wang C.M."/>
            <person name="Zheng Y."/>
            <person name="Sakai Y."/>
            <person name="Toyoda A."/>
            <person name="Minakuchi Y."/>
            <person name="Abe K."/>
            <person name="Yokota A."/>
            <person name="Yabe S."/>
        </authorList>
    </citation>
    <scope>NUCLEOTIDE SEQUENCE [LARGE SCALE GENOMIC DNA]</scope>
    <source>
        <strain evidence="2">Uno11</strain>
    </source>
</reference>
<dbReference type="Proteomes" id="UP000287188">
    <property type="component" value="Unassembled WGS sequence"/>
</dbReference>
<dbReference type="AlphaFoldDB" id="A0A402AB35"/>
<dbReference type="EMBL" id="BIFS01000001">
    <property type="protein sequence ID" value="GCE16330.1"/>
    <property type="molecule type" value="Genomic_DNA"/>
</dbReference>
<protein>
    <submittedName>
        <fullName evidence="1">Uncharacterized protein</fullName>
    </submittedName>
</protein>
<proteinExistence type="predicted"/>
<keyword evidence="2" id="KW-1185">Reference proteome</keyword>
<gene>
    <name evidence="1" type="ORF">KDK_01300</name>
</gene>
<comment type="caution">
    <text evidence="1">The sequence shown here is derived from an EMBL/GenBank/DDBJ whole genome shotgun (WGS) entry which is preliminary data.</text>
</comment>
<evidence type="ECO:0000313" key="2">
    <source>
        <dbReference type="Proteomes" id="UP000287188"/>
    </source>
</evidence>